<dbReference type="PANTHER" id="PTHR46546:SF4">
    <property type="entry name" value="SHEWANELLA-LIKE PROTEIN PHOSPHATASE 1"/>
    <property type="match status" value="1"/>
</dbReference>
<dbReference type="PROSITE" id="PS51257">
    <property type="entry name" value="PROKAR_LIPOPROTEIN"/>
    <property type="match status" value="1"/>
</dbReference>
<dbReference type="Pfam" id="PF00149">
    <property type="entry name" value="Metallophos"/>
    <property type="match status" value="1"/>
</dbReference>
<dbReference type="EMBL" id="SNRY01001351">
    <property type="protein sequence ID" value="KAA6331600.1"/>
    <property type="molecule type" value="Genomic_DNA"/>
</dbReference>
<feature type="domain" description="Calcineurin-like phosphoesterase" evidence="1">
    <location>
        <begin position="93"/>
        <end position="313"/>
    </location>
</feature>
<evidence type="ECO:0000313" key="2">
    <source>
        <dbReference type="EMBL" id="KAA6331600.1"/>
    </source>
</evidence>
<sequence length="368" mass="41989">MKKIILFILLIGYSCIHAQNKTGLATDGPYLLYEETGVRYIQTDSAGYLLDTVYKVLPVDFSLKVTSETGNHTFQVKLCQAQRPSWKDKQPAKVFVISDPHGDMDCFVSILIGGKIIDDTYKWAFGNNHLVVIGDVFDRGKDVLPIFWLLYKLQQEAEEAGGKATFLLGNHEEMVTRNNLTYTQKKYKQLADTLRLPYNALWRDNSVLGQWLQTRNTMQVIGSNLFVHAGLSPQLLSKHISVPAVNDTVSSYLFKTKEERGVSPLATFLFGDMGPLWYRGMVRTDVKYNPVNIPEIDALLKEYRVNRVYVGHTIYTDIMSFFNEKIIDVNVDNNENYKGQRARGVLIEGKKVYVVYDSGKILERFRSK</sequence>
<dbReference type="Gene3D" id="3.60.21.10">
    <property type="match status" value="1"/>
</dbReference>
<organism evidence="2">
    <name type="scientific">termite gut metagenome</name>
    <dbReference type="NCBI Taxonomy" id="433724"/>
    <lineage>
        <taxon>unclassified sequences</taxon>
        <taxon>metagenomes</taxon>
        <taxon>organismal metagenomes</taxon>
    </lineage>
</organism>
<dbReference type="EC" id="3.6.1.41" evidence="2"/>
<protein>
    <submittedName>
        <fullName evidence="2">Bis(5'-nucleosyl)-tetraphosphatase symmetrical</fullName>
        <ecNumber evidence="2">3.6.1.41</ecNumber>
    </submittedName>
</protein>
<accession>A0A5J4REL2</accession>
<dbReference type="PANTHER" id="PTHR46546">
    <property type="entry name" value="SHEWANELLA-LIKE PROTEIN PHOSPHATASE 1"/>
    <property type="match status" value="1"/>
</dbReference>
<dbReference type="InterPro" id="IPR004843">
    <property type="entry name" value="Calcineurin-like_PHP"/>
</dbReference>
<dbReference type="AlphaFoldDB" id="A0A5J4REL2"/>
<dbReference type="SUPFAM" id="SSF56300">
    <property type="entry name" value="Metallo-dependent phosphatases"/>
    <property type="match status" value="1"/>
</dbReference>
<gene>
    <name evidence="2" type="ORF">EZS27_019810</name>
</gene>
<proteinExistence type="predicted"/>
<keyword evidence="2" id="KW-0378">Hydrolase</keyword>
<comment type="caution">
    <text evidence="2">The sequence shown here is derived from an EMBL/GenBank/DDBJ whole genome shotgun (WGS) entry which is preliminary data.</text>
</comment>
<name>A0A5J4REL2_9ZZZZ</name>
<evidence type="ECO:0000259" key="1">
    <source>
        <dbReference type="Pfam" id="PF00149"/>
    </source>
</evidence>
<reference evidence="2" key="1">
    <citation type="submission" date="2019-03" db="EMBL/GenBank/DDBJ databases">
        <title>Single cell metagenomics reveals metabolic interactions within the superorganism composed of flagellate Streblomastix strix and complex community of Bacteroidetes bacteria on its surface.</title>
        <authorList>
            <person name="Treitli S.C."/>
            <person name="Kolisko M."/>
            <person name="Husnik F."/>
            <person name="Keeling P."/>
            <person name="Hampl V."/>
        </authorList>
    </citation>
    <scope>NUCLEOTIDE SEQUENCE</scope>
    <source>
        <strain evidence="2">STM</strain>
    </source>
</reference>
<dbReference type="GO" id="GO:0008803">
    <property type="term" value="F:bis(5'-nucleosyl)-tetraphosphatase (symmetrical) activity"/>
    <property type="evidence" value="ECO:0007669"/>
    <property type="project" value="UniProtKB-EC"/>
</dbReference>
<dbReference type="InterPro" id="IPR029052">
    <property type="entry name" value="Metallo-depent_PP-like"/>
</dbReference>